<name>A0ABN9WS95_9DINO</name>
<accession>A0ABN9WS95</accession>
<gene>
    <name evidence="3" type="ORF">PCOR1329_LOCUS69005</name>
</gene>
<evidence type="ECO:0000259" key="2">
    <source>
        <dbReference type="Pfam" id="PF26157"/>
    </source>
</evidence>
<evidence type="ECO:0000313" key="4">
    <source>
        <dbReference type="Proteomes" id="UP001189429"/>
    </source>
</evidence>
<sequence>MAAARRAATLRARRAARRGRGEEGGEEGGDGDFRFARRFTPEGVLREPGERRRFLEQLVRWEGHFVRPGAGVAASGLTYDGCHIQEADASLRVRTHSNPSKEALHLALLSLAVRRAGLAAGLLPPAEALRQLERKAAALEAFRAASPDSHGFMPWFDARGAGGPLEPCVATRYNNGLLGWSLYGAVRALREAGHAALADRLDAHLEEMRSWAVRLCYKGGGRVAAYFTPRPRGAEPLLSEQDCEDPFAGEVLCLFLDLLARWEGGEHGAEARDAIWSHPGRRRWLSTSVLELGECDGDGPGPAIEAMLHGTFSVHEEWKFLLLPYTSVPACRRLLLASERARTAFARARGLPGMLGDCHVPEDWRGGSRGGLEYVTSFGIPALSGLPADEARSDAVAASGPFALLLAEPALGAAWLCETLRACPDMQTPWGMAESCLADGSAACPLLTWDTKATTTLAALGGLGGMVRRFLEQDGLLARFERVLGALYSEFAVPWPLRGESLDFAPPPSVPVDIGGASREEDPAGFEREMVKGCRGVELPPCDERALRALRAWFERHEDSDPDAPYCTPSTLDDWSDWFLVGEQRFRAEGPEREELYRHVVAMFDLGIPLALLARQAPRYSLFLDLDIYGALSREAAAGEAHRLAWDDRLVLLRCIGAAVIQVYPQLGAGLEVAVFCSSGPCTVHGREKASYHLVFPQVVVDRPVKAWPDCPDGPRPATHGRHIMVVRDHIVRALIAESSQPGPLADLQELLLECCDELVTDSEGEEGSGGGEGEEEPPVYRNGWSEVVDDKPLRHEPWPDAFTGFRLPFTDKVAPATSALEGRPKVPLGRWLLRAEGERGPCGPRLSAERLPDLGAAEWVGLGDVSVCPGEGLTPWEAAAICQEAREEFDQLFE</sequence>
<feature type="compositionally biased region" description="Low complexity" evidence="1">
    <location>
        <begin position="1"/>
        <end position="10"/>
    </location>
</feature>
<feature type="compositionally biased region" description="Acidic residues" evidence="1">
    <location>
        <begin position="762"/>
        <end position="778"/>
    </location>
</feature>
<comment type="caution">
    <text evidence="3">The sequence shown here is derived from an EMBL/GenBank/DDBJ whole genome shotgun (WGS) entry which is preliminary data.</text>
</comment>
<keyword evidence="4" id="KW-1185">Reference proteome</keyword>
<feature type="region of interest" description="Disordered" evidence="1">
    <location>
        <begin position="762"/>
        <end position="783"/>
    </location>
</feature>
<reference evidence="3" key="1">
    <citation type="submission" date="2023-10" db="EMBL/GenBank/DDBJ databases">
        <authorList>
            <person name="Chen Y."/>
            <person name="Shah S."/>
            <person name="Dougan E. K."/>
            <person name="Thang M."/>
            <person name="Chan C."/>
        </authorList>
    </citation>
    <scope>NUCLEOTIDE SEQUENCE [LARGE SCALE GENOMIC DNA]</scope>
</reference>
<proteinExistence type="predicted"/>
<dbReference type="Proteomes" id="UP001189429">
    <property type="component" value="Unassembled WGS sequence"/>
</dbReference>
<organism evidence="3 4">
    <name type="scientific">Prorocentrum cordatum</name>
    <dbReference type="NCBI Taxonomy" id="2364126"/>
    <lineage>
        <taxon>Eukaryota</taxon>
        <taxon>Sar</taxon>
        <taxon>Alveolata</taxon>
        <taxon>Dinophyceae</taxon>
        <taxon>Prorocentrales</taxon>
        <taxon>Prorocentraceae</taxon>
        <taxon>Prorocentrum</taxon>
    </lineage>
</organism>
<protein>
    <recommendedName>
        <fullName evidence="2">Endo-beta-1,2-glucanase SGL domain-containing protein</fullName>
    </recommendedName>
</protein>
<dbReference type="InterPro" id="IPR058773">
    <property type="entry name" value="SGL_GH162"/>
</dbReference>
<feature type="region of interest" description="Disordered" evidence="1">
    <location>
        <begin position="1"/>
        <end position="34"/>
    </location>
</feature>
<dbReference type="EMBL" id="CAUYUJ010019036">
    <property type="protein sequence ID" value="CAK0888165.1"/>
    <property type="molecule type" value="Genomic_DNA"/>
</dbReference>
<evidence type="ECO:0000256" key="1">
    <source>
        <dbReference type="SAM" id="MobiDB-lite"/>
    </source>
</evidence>
<dbReference type="Pfam" id="PF26157">
    <property type="entry name" value="SGL_GH162"/>
    <property type="match status" value="1"/>
</dbReference>
<feature type="domain" description="Endo-beta-1,2-glucanase SGL" evidence="2">
    <location>
        <begin position="77"/>
        <end position="508"/>
    </location>
</feature>
<evidence type="ECO:0000313" key="3">
    <source>
        <dbReference type="EMBL" id="CAK0888165.1"/>
    </source>
</evidence>